<evidence type="ECO:0000313" key="1">
    <source>
        <dbReference type="EMBL" id="EAB8480078.1"/>
    </source>
</evidence>
<dbReference type="AlphaFoldDB" id="A0A3Y9C7Z7"/>
<feature type="non-terminal residue" evidence="1">
    <location>
        <position position="1"/>
    </location>
</feature>
<dbReference type="GO" id="GO:0009279">
    <property type="term" value="C:cell outer membrane"/>
    <property type="evidence" value="ECO:0007669"/>
    <property type="project" value="TreeGrafter"/>
</dbReference>
<protein>
    <submittedName>
        <fullName evidence="1">Capsule biosynthesis protein</fullName>
    </submittedName>
</protein>
<feature type="non-terminal residue" evidence="1">
    <location>
        <position position="151"/>
    </location>
</feature>
<proteinExistence type="predicted"/>
<reference evidence="1" key="1">
    <citation type="submission" date="2018-08" db="EMBL/GenBank/DDBJ databases">
        <authorList>
            <person name="Ashton P.M."/>
            <person name="Dallman T."/>
            <person name="Nair S."/>
            <person name="De Pinna E."/>
            <person name="Peters T."/>
            <person name="Grant K."/>
        </authorList>
    </citation>
    <scope>NUCLEOTIDE SEQUENCE [LARGE SCALE GENOMIC DNA]</scope>
    <source>
        <strain evidence="1">43913</strain>
    </source>
</reference>
<dbReference type="PANTHER" id="PTHR30451">
    <property type="entry name" value="OUTER MEMBRANE USHER PROTEIN"/>
    <property type="match status" value="1"/>
</dbReference>
<dbReference type="PANTHER" id="PTHR30451:SF9">
    <property type="entry name" value="F1 CAPSULE-ANCHORING PROTEIN"/>
    <property type="match status" value="1"/>
</dbReference>
<name>A0A3Y9C7Z7_SALEB</name>
<sequence>LSLNWSRNQRTDRNGWTTNDSMTSLYLSLPLSGWSSENPVYATWQMNSRAHGDAAHELGMYGDTPDRRLHWDVRERYRDGTGDDRTSSALYLDYRGAYGEMTGNYNHSRHQQMSGAGLRGQLVVSADGVTSGQPLGDTLALVEAPGVSGAS</sequence>
<dbReference type="Pfam" id="PF00577">
    <property type="entry name" value="Usher"/>
    <property type="match status" value="1"/>
</dbReference>
<dbReference type="InterPro" id="IPR000015">
    <property type="entry name" value="Fimb_usher"/>
</dbReference>
<dbReference type="EMBL" id="AAAFYZ010000241">
    <property type="protein sequence ID" value="EAB8480078.1"/>
    <property type="molecule type" value="Genomic_DNA"/>
</dbReference>
<comment type="caution">
    <text evidence="1">The sequence shown here is derived from an EMBL/GenBank/DDBJ whole genome shotgun (WGS) entry which is preliminary data.</text>
</comment>
<gene>
    <name evidence="1" type="ORF">AU894_28750</name>
</gene>
<dbReference type="Proteomes" id="UP000839644">
    <property type="component" value="Unassembled WGS sequence"/>
</dbReference>
<accession>A0A3Y9C7Z7</accession>
<organism evidence="1">
    <name type="scientific">Salmonella enterica subsp. enterica serovar Java</name>
    <dbReference type="NCBI Taxonomy" id="224729"/>
    <lineage>
        <taxon>Bacteria</taxon>
        <taxon>Pseudomonadati</taxon>
        <taxon>Pseudomonadota</taxon>
        <taxon>Gammaproteobacteria</taxon>
        <taxon>Enterobacterales</taxon>
        <taxon>Enterobacteriaceae</taxon>
        <taxon>Salmonella</taxon>
    </lineage>
</organism>
<dbReference type="GO" id="GO:0015473">
    <property type="term" value="F:fimbrial usher porin activity"/>
    <property type="evidence" value="ECO:0007669"/>
    <property type="project" value="InterPro"/>
</dbReference>
<dbReference type="GO" id="GO:0009297">
    <property type="term" value="P:pilus assembly"/>
    <property type="evidence" value="ECO:0007669"/>
    <property type="project" value="InterPro"/>
</dbReference>